<organism evidence="5 6">
    <name type="scientific">Thomasclavelia spiroformis</name>
    <dbReference type="NCBI Taxonomy" id="29348"/>
    <lineage>
        <taxon>Bacteria</taxon>
        <taxon>Bacillati</taxon>
        <taxon>Bacillota</taxon>
        <taxon>Erysipelotrichia</taxon>
        <taxon>Erysipelotrichales</taxon>
        <taxon>Coprobacillaceae</taxon>
        <taxon>Thomasclavelia</taxon>
    </lineage>
</organism>
<dbReference type="InterPro" id="IPR025997">
    <property type="entry name" value="SBP_2_dom"/>
</dbReference>
<evidence type="ECO:0000256" key="1">
    <source>
        <dbReference type="ARBA" id="ARBA00004196"/>
    </source>
</evidence>
<dbReference type="Pfam" id="PF13407">
    <property type="entry name" value="Peripla_BP_4"/>
    <property type="match status" value="1"/>
</dbReference>
<evidence type="ECO:0000256" key="2">
    <source>
        <dbReference type="ARBA" id="ARBA00007639"/>
    </source>
</evidence>
<evidence type="ECO:0000313" key="5">
    <source>
        <dbReference type="EMBL" id="OUQ05234.1"/>
    </source>
</evidence>
<protein>
    <submittedName>
        <fullName evidence="4">Substrate-binding domain-containing protein</fullName>
    </submittedName>
</protein>
<accession>A0A1Y4QIZ5</accession>
<proteinExistence type="inferred from homology"/>
<comment type="caution">
    <text evidence="5">The sequence shown here is derived from an EMBL/GenBank/DDBJ whole genome shotgun (WGS) entry which is preliminary data.</text>
</comment>
<dbReference type="Proteomes" id="UP000749320">
    <property type="component" value="Unassembled WGS sequence"/>
</dbReference>
<dbReference type="EMBL" id="NFLB01000006">
    <property type="protein sequence ID" value="OUQ05234.1"/>
    <property type="molecule type" value="Genomic_DNA"/>
</dbReference>
<evidence type="ECO:0000313" key="4">
    <source>
        <dbReference type="EMBL" id="HJF40872.1"/>
    </source>
</evidence>
<reference evidence="4" key="4">
    <citation type="submission" date="2021-09" db="EMBL/GenBank/DDBJ databases">
        <authorList>
            <person name="Gilroy R."/>
        </authorList>
    </citation>
    <scope>NUCLEOTIDE SEQUENCE</scope>
    <source>
        <strain evidence="4">CHK193-16274</strain>
    </source>
</reference>
<reference evidence="6" key="1">
    <citation type="submission" date="2017-04" db="EMBL/GenBank/DDBJ databases">
        <title>Function of individual gut microbiota members based on whole genome sequencing of pure cultures obtained from chicken caecum.</title>
        <authorList>
            <person name="Medvecky M."/>
            <person name="Cejkova D."/>
            <person name="Polansky O."/>
            <person name="Karasova D."/>
            <person name="Kubasova T."/>
            <person name="Cizek A."/>
            <person name="Rychlik I."/>
        </authorList>
    </citation>
    <scope>NUCLEOTIDE SEQUENCE [LARGE SCALE GENOMIC DNA]</scope>
    <source>
        <strain evidence="6">An149</strain>
    </source>
</reference>
<reference evidence="4" key="3">
    <citation type="journal article" date="2021" name="PeerJ">
        <title>Extensive microbial diversity within the chicken gut microbiome revealed by metagenomics and culture.</title>
        <authorList>
            <person name="Gilroy R."/>
            <person name="Ravi A."/>
            <person name="Getino M."/>
            <person name="Pursley I."/>
            <person name="Horton D.L."/>
            <person name="Alikhan N.F."/>
            <person name="Baker D."/>
            <person name="Gharbi K."/>
            <person name="Hall N."/>
            <person name="Watson M."/>
            <person name="Adriaenssens E.M."/>
            <person name="Foster-Nyarko E."/>
            <person name="Jarju S."/>
            <person name="Secka A."/>
            <person name="Antonio M."/>
            <person name="Oren A."/>
            <person name="Chaudhuri R.R."/>
            <person name="La Ragione R."/>
            <person name="Hildebrand F."/>
            <person name="Pallen M.J."/>
        </authorList>
    </citation>
    <scope>NUCLEOTIDE SEQUENCE</scope>
    <source>
        <strain evidence="4">CHK193-16274</strain>
    </source>
</reference>
<dbReference type="Gene3D" id="3.40.50.2300">
    <property type="match status" value="2"/>
</dbReference>
<dbReference type="PANTHER" id="PTHR30036:SF7">
    <property type="entry name" value="ABC TRANSPORTER PERIPLASMIC-BINDING PROTEIN YPHF"/>
    <property type="match status" value="1"/>
</dbReference>
<comment type="subcellular location">
    <subcellularLocation>
        <location evidence="1">Cell envelope</location>
    </subcellularLocation>
</comment>
<dbReference type="PROSITE" id="PS51257">
    <property type="entry name" value="PROKAR_LIPOPROTEIN"/>
    <property type="match status" value="1"/>
</dbReference>
<dbReference type="AlphaFoldDB" id="A0A1Y4QIZ5"/>
<dbReference type="InterPro" id="IPR050555">
    <property type="entry name" value="Bact_Solute-Bind_Prot2"/>
</dbReference>
<dbReference type="Proteomes" id="UP000196258">
    <property type="component" value="Unassembled WGS sequence"/>
</dbReference>
<dbReference type="GO" id="GO:0030246">
    <property type="term" value="F:carbohydrate binding"/>
    <property type="evidence" value="ECO:0007669"/>
    <property type="project" value="TreeGrafter"/>
</dbReference>
<dbReference type="InterPro" id="IPR028082">
    <property type="entry name" value="Peripla_BP_I"/>
</dbReference>
<comment type="similarity">
    <text evidence="2">Belongs to the bacterial solute-binding protein 2 family.</text>
</comment>
<gene>
    <name evidence="5" type="ORF">B5E91_06170</name>
    <name evidence="4" type="ORF">K8V91_08100</name>
</gene>
<dbReference type="GO" id="GO:0030288">
    <property type="term" value="C:outer membrane-bounded periplasmic space"/>
    <property type="evidence" value="ECO:0007669"/>
    <property type="project" value="TreeGrafter"/>
</dbReference>
<dbReference type="EMBL" id="DYWV01000273">
    <property type="protein sequence ID" value="HJF40872.1"/>
    <property type="molecule type" value="Genomic_DNA"/>
</dbReference>
<evidence type="ECO:0000259" key="3">
    <source>
        <dbReference type="Pfam" id="PF13407"/>
    </source>
</evidence>
<dbReference type="PANTHER" id="PTHR30036">
    <property type="entry name" value="D-XYLOSE-BINDING PERIPLASMIC PROTEIN"/>
    <property type="match status" value="1"/>
</dbReference>
<dbReference type="SUPFAM" id="SSF53822">
    <property type="entry name" value="Periplasmic binding protein-like I"/>
    <property type="match status" value="1"/>
</dbReference>
<name>A0A1Y4QIZ5_9FIRM</name>
<evidence type="ECO:0000313" key="6">
    <source>
        <dbReference type="Proteomes" id="UP000196258"/>
    </source>
</evidence>
<feature type="domain" description="Periplasmic binding protein" evidence="3">
    <location>
        <begin position="33"/>
        <end position="287"/>
    </location>
</feature>
<reference evidence="5" key="2">
    <citation type="journal article" date="2018" name="BMC Genomics">
        <title>Whole genome sequencing and function prediction of 133 gut anaerobes isolated from chicken caecum in pure cultures.</title>
        <authorList>
            <person name="Medvecky M."/>
            <person name="Cejkova D."/>
            <person name="Polansky O."/>
            <person name="Karasova D."/>
            <person name="Kubasova T."/>
            <person name="Cizek A."/>
            <person name="Rychlik I."/>
        </authorList>
    </citation>
    <scope>NUCLEOTIDE SEQUENCE</scope>
    <source>
        <strain evidence="5">An149</strain>
    </source>
</reference>
<sequence length="314" mass="35419">MKKIVWILIIALTLMGCNSDPTKKSSYDERLYFVFATPLKEHEVWLKAKEGFDDACKEKKIHGDWIGPIAIDTQKMEEVIETAISQKADAIITQGVIDSSLINKAKEKGIPILLVDSDVEESERFAYLGKNFNEQAKLFLNDIEKHLGKDTFLEIGIQVAEKNFDIATDQIKEIENVFKTHPGGYEIKVVSESKSDSIRAKKEWHNILSTTKINVAINFAGESAVSCNEVANQLNVRDSMLIYGVDDMPETIELIKDGQIDGSVVTSFYNYGYEATNWLYDYLVNGKELTQTVNSVKLILVTNENVSSYQEELK</sequence>
<dbReference type="RefSeq" id="WP_087256096.1">
    <property type="nucleotide sequence ID" value="NZ_CAJFOD010000128.1"/>
</dbReference>